<name>A0A815U1E9_9BILA</name>
<gene>
    <name evidence="1" type="ORF">GPM918_LOCUS37222</name>
    <name evidence="2" type="ORF">SRO942_LOCUS37982</name>
</gene>
<accession>A0A815U1E9</accession>
<evidence type="ECO:0000313" key="3">
    <source>
        <dbReference type="Proteomes" id="UP000663829"/>
    </source>
</evidence>
<keyword evidence="3" id="KW-1185">Reference proteome</keyword>
<reference evidence="1" key="1">
    <citation type="submission" date="2021-02" db="EMBL/GenBank/DDBJ databases">
        <authorList>
            <person name="Nowell W R."/>
        </authorList>
    </citation>
    <scope>NUCLEOTIDE SEQUENCE</scope>
</reference>
<evidence type="ECO:0000313" key="1">
    <source>
        <dbReference type="EMBL" id="CAF1513548.1"/>
    </source>
</evidence>
<organism evidence="1 3">
    <name type="scientific">Didymodactylos carnosus</name>
    <dbReference type="NCBI Taxonomy" id="1234261"/>
    <lineage>
        <taxon>Eukaryota</taxon>
        <taxon>Metazoa</taxon>
        <taxon>Spiralia</taxon>
        <taxon>Gnathifera</taxon>
        <taxon>Rotifera</taxon>
        <taxon>Eurotatoria</taxon>
        <taxon>Bdelloidea</taxon>
        <taxon>Philodinida</taxon>
        <taxon>Philodinidae</taxon>
        <taxon>Didymodactylos</taxon>
    </lineage>
</organism>
<dbReference type="EMBL" id="CAJOBC010088869">
    <property type="protein sequence ID" value="CAF4373879.1"/>
    <property type="molecule type" value="Genomic_DNA"/>
</dbReference>
<dbReference type="EMBL" id="CAJNOQ010023327">
    <property type="protein sequence ID" value="CAF1513548.1"/>
    <property type="molecule type" value="Genomic_DNA"/>
</dbReference>
<dbReference type="Proteomes" id="UP000663829">
    <property type="component" value="Unassembled WGS sequence"/>
</dbReference>
<evidence type="ECO:0000313" key="2">
    <source>
        <dbReference type="EMBL" id="CAF4373879.1"/>
    </source>
</evidence>
<proteinExistence type="predicted"/>
<dbReference type="AlphaFoldDB" id="A0A815U1E9"/>
<comment type="caution">
    <text evidence="1">The sequence shown here is derived from an EMBL/GenBank/DDBJ whole genome shotgun (WGS) entry which is preliminary data.</text>
</comment>
<dbReference type="Proteomes" id="UP000681722">
    <property type="component" value="Unassembled WGS sequence"/>
</dbReference>
<protein>
    <submittedName>
        <fullName evidence="1">Uncharacterized protein</fullName>
    </submittedName>
</protein>
<sequence length="188" mass="21812">MSPEAFTSQIYKNIIESRRFLTSQLKQDQVLNNGQLELFLTSDQYSDIIRSTINIDGNKLGEQDLYSSNELLRNQDIYLKSNLECHCNTTTNTGKIIDPYNLLIKQDNRYIYVERRQLQFTKDPQLDGMILKISLNDTKVTKANLTYLTNGLSWQPRYDIVVENEQCKLLEIRDGRVTVFSSLTREGS</sequence>